<dbReference type="Proteomes" id="UP000663850">
    <property type="component" value="Unassembled WGS sequence"/>
</dbReference>
<sequence length="529" mass="60540">MLARSGRALPLEIYSLIFSYLDCRNLVQLSQVCRILFDATIRHIWQEVELRQLLALLPGAYHRTDVDEPEAPAPGISSEDYCARFALYAPHVKVLNMQSSFGSCTPSRDFMAHRAGNTIGWFKLPNLEGVNIRYSYYATSHSSALYRQSSTMWAICMIPPTLKNLSFTAGTRRDLPLLGILFSMCPQLAQFKFGPDQILDWNTWNCISALPMAHELTSLEVRCARISDAGYLWLSKLPKLQDIKLYFGEHHYQLPEPDITSNYCSVTHPHAFSALRKLHISVNDKEGLQYIMRIWRTIATHVTHVTIETWDRICTLDMFSQLFSGLIANCPKTTFFHLHEYVPTSIEDDAPRLPVSHLSALQQLPLRVLRIDRALALDDDCGAIRSVGILFPELEELWLENTPIKIDDLLQATRCFPRIRRLRLCLHVVKPTLEPLSTILGDTRQFFDGGYRPHSNLALELYNRMGVNEGHAAYNATDWDFVVSLLVAHWSTVSIIESYDGIVFRHFFKIDEKIAFHLAQRAKNKCQEQ</sequence>
<dbReference type="AlphaFoldDB" id="A0A8H3AK87"/>
<protein>
    <recommendedName>
        <fullName evidence="1">F-box domain-containing protein</fullName>
    </recommendedName>
</protein>
<comment type="caution">
    <text evidence="2">The sequence shown here is derived from an EMBL/GenBank/DDBJ whole genome shotgun (WGS) entry which is preliminary data.</text>
</comment>
<gene>
    <name evidence="2" type="ORF">RDB_LOCUS11778</name>
</gene>
<dbReference type="PROSITE" id="PS50181">
    <property type="entry name" value="FBOX"/>
    <property type="match status" value="1"/>
</dbReference>
<dbReference type="Gene3D" id="3.80.10.10">
    <property type="entry name" value="Ribonuclease Inhibitor"/>
    <property type="match status" value="1"/>
</dbReference>
<reference evidence="2" key="1">
    <citation type="submission" date="2021-01" db="EMBL/GenBank/DDBJ databases">
        <authorList>
            <person name="Kaushik A."/>
        </authorList>
    </citation>
    <scope>NUCLEOTIDE SEQUENCE</scope>
    <source>
        <strain evidence="2">Type strain: AG8-Rh-89/</strain>
    </source>
</reference>
<evidence type="ECO:0000313" key="3">
    <source>
        <dbReference type="Proteomes" id="UP000663850"/>
    </source>
</evidence>
<feature type="domain" description="F-box" evidence="1">
    <location>
        <begin position="3"/>
        <end position="48"/>
    </location>
</feature>
<organism evidence="2 3">
    <name type="scientific">Rhizoctonia solani</name>
    <dbReference type="NCBI Taxonomy" id="456999"/>
    <lineage>
        <taxon>Eukaryota</taxon>
        <taxon>Fungi</taxon>
        <taxon>Dikarya</taxon>
        <taxon>Basidiomycota</taxon>
        <taxon>Agaricomycotina</taxon>
        <taxon>Agaricomycetes</taxon>
        <taxon>Cantharellales</taxon>
        <taxon>Ceratobasidiaceae</taxon>
        <taxon>Rhizoctonia</taxon>
    </lineage>
</organism>
<evidence type="ECO:0000313" key="2">
    <source>
        <dbReference type="EMBL" id="CAE6422883.1"/>
    </source>
</evidence>
<dbReference type="InterPro" id="IPR001810">
    <property type="entry name" value="F-box_dom"/>
</dbReference>
<dbReference type="InterPro" id="IPR032675">
    <property type="entry name" value="LRR_dom_sf"/>
</dbReference>
<dbReference type="SUPFAM" id="SSF81383">
    <property type="entry name" value="F-box domain"/>
    <property type="match status" value="1"/>
</dbReference>
<dbReference type="Gene3D" id="1.20.1280.50">
    <property type="match status" value="1"/>
</dbReference>
<dbReference type="Pfam" id="PF12937">
    <property type="entry name" value="F-box-like"/>
    <property type="match status" value="1"/>
</dbReference>
<dbReference type="InterPro" id="IPR036047">
    <property type="entry name" value="F-box-like_dom_sf"/>
</dbReference>
<dbReference type="SMART" id="SM00256">
    <property type="entry name" value="FBOX"/>
    <property type="match status" value="1"/>
</dbReference>
<evidence type="ECO:0000259" key="1">
    <source>
        <dbReference type="PROSITE" id="PS50181"/>
    </source>
</evidence>
<dbReference type="SUPFAM" id="SSF52047">
    <property type="entry name" value="RNI-like"/>
    <property type="match status" value="1"/>
</dbReference>
<name>A0A8H3AK87_9AGAM</name>
<accession>A0A8H3AK87</accession>
<dbReference type="EMBL" id="CAJMWZ010000651">
    <property type="protein sequence ID" value="CAE6422883.1"/>
    <property type="molecule type" value="Genomic_DNA"/>
</dbReference>
<proteinExistence type="predicted"/>